<sequence length="147" mass="15683">MQTGAFDGADVYERVGLAIITHNKAKALGAVEELDRAGSLLASRLPWSRGPFATFGDDDLTDDGQIRRGNLAVALDQLEFQLLAFSQRFKTGGLHGTDVHEGIVAATLKLDEAEALVRVEEFHGATTLTDNLAWATTRTAAAKTATA</sequence>
<organism evidence="1 2">
    <name type="scientific">Novosphingobium mathurense</name>
    <dbReference type="NCBI Taxonomy" id="428990"/>
    <lineage>
        <taxon>Bacteria</taxon>
        <taxon>Pseudomonadati</taxon>
        <taxon>Pseudomonadota</taxon>
        <taxon>Alphaproteobacteria</taxon>
        <taxon>Sphingomonadales</taxon>
        <taxon>Sphingomonadaceae</taxon>
        <taxon>Novosphingobium</taxon>
    </lineage>
</organism>
<name>A0A1U6HTU6_9SPHN</name>
<gene>
    <name evidence="1" type="ORF">SAMN06295987_10347</name>
</gene>
<dbReference type="EMBL" id="FVZE01000003">
    <property type="protein sequence ID" value="SLJ99158.1"/>
    <property type="molecule type" value="Genomic_DNA"/>
</dbReference>
<reference evidence="2" key="1">
    <citation type="submission" date="2017-02" db="EMBL/GenBank/DDBJ databases">
        <authorList>
            <person name="Varghese N."/>
            <person name="Submissions S."/>
        </authorList>
    </citation>
    <scope>NUCLEOTIDE SEQUENCE [LARGE SCALE GENOMIC DNA]</scope>
    <source>
        <strain evidence="2">SM117</strain>
    </source>
</reference>
<protein>
    <submittedName>
        <fullName evidence="1">Uncharacterized protein</fullName>
    </submittedName>
</protein>
<dbReference type="Proteomes" id="UP000190989">
    <property type="component" value="Unassembled WGS sequence"/>
</dbReference>
<evidence type="ECO:0000313" key="1">
    <source>
        <dbReference type="EMBL" id="SLJ99158.1"/>
    </source>
</evidence>
<dbReference type="AlphaFoldDB" id="A0A1U6HTU6"/>
<keyword evidence="2" id="KW-1185">Reference proteome</keyword>
<proteinExistence type="predicted"/>
<evidence type="ECO:0000313" key="2">
    <source>
        <dbReference type="Proteomes" id="UP000190989"/>
    </source>
</evidence>
<accession>A0A1U6HTU6</accession>